<dbReference type="InterPro" id="IPR035895">
    <property type="entry name" value="HPr-like_sf"/>
</dbReference>
<dbReference type="PROSITE" id="PS51350">
    <property type="entry name" value="PTS_HPR_DOM"/>
    <property type="match status" value="1"/>
</dbReference>
<dbReference type="Pfam" id="PF00381">
    <property type="entry name" value="PTS-HPr"/>
    <property type="match status" value="1"/>
</dbReference>
<dbReference type="STRING" id="331113.SNE_A05650"/>
<accession>F8L6U4</accession>
<sequence>MVEKFEKVVKVKNKMGLHVRPASFIAKLLQNSQSKVTLTYKGESVNARSIMSIMILAAPKNAQVLISVEGSDAAETMKRLVGAFENQFGEKGLSVT</sequence>
<evidence type="ECO:0000256" key="4">
    <source>
        <dbReference type="ARBA" id="ARBA00022683"/>
    </source>
</evidence>
<dbReference type="HOGENOM" id="CLU_136230_2_2_0"/>
<dbReference type="PROSITE" id="PS00369">
    <property type="entry name" value="PTS_HPR_HIS"/>
    <property type="match status" value="1"/>
</dbReference>
<protein>
    <submittedName>
        <fullName evidence="6">Phosphocarrier protein HPr</fullName>
        <ecNumber evidence="6">2.7.11.-</ecNumber>
    </submittedName>
</protein>
<dbReference type="GO" id="GO:0009401">
    <property type="term" value="P:phosphoenolpyruvate-dependent sugar phosphotransferase system"/>
    <property type="evidence" value="ECO:0007669"/>
    <property type="project" value="UniProtKB-KW"/>
</dbReference>
<comment type="similarity">
    <text evidence="2">Belongs to the HPr family.</text>
</comment>
<dbReference type="PANTHER" id="PTHR33705">
    <property type="entry name" value="PHOSPHOCARRIER PROTEIN HPR"/>
    <property type="match status" value="1"/>
</dbReference>
<name>F8L6U4_SIMNZ</name>
<evidence type="ECO:0000256" key="2">
    <source>
        <dbReference type="ARBA" id="ARBA00010736"/>
    </source>
</evidence>
<dbReference type="PROSITE" id="PS00589">
    <property type="entry name" value="PTS_HPR_SER"/>
    <property type="match status" value="1"/>
</dbReference>
<dbReference type="AlphaFoldDB" id="F8L6U4"/>
<evidence type="ECO:0000256" key="1">
    <source>
        <dbReference type="ARBA" id="ARBA00004496"/>
    </source>
</evidence>
<dbReference type="InterPro" id="IPR000032">
    <property type="entry name" value="HPr-like"/>
</dbReference>
<dbReference type="InterPro" id="IPR001020">
    <property type="entry name" value="PTS_HPr_His_P_site"/>
</dbReference>
<evidence type="ECO:0000259" key="5">
    <source>
        <dbReference type="PROSITE" id="PS51350"/>
    </source>
</evidence>
<dbReference type="OrthoDB" id="9809047at2"/>
<dbReference type="PRINTS" id="PR00107">
    <property type="entry name" value="PHOSPHOCPHPR"/>
</dbReference>
<dbReference type="eggNOG" id="COG1925">
    <property type="taxonomic scope" value="Bacteria"/>
</dbReference>
<dbReference type="PANTHER" id="PTHR33705:SF2">
    <property type="entry name" value="PHOSPHOCARRIER PROTEIN NPR"/>
    <property type="match status" value="1"/>
</dbReference>
<dbReference type="InterPro" id="IPR002114">
    <property type="entry name" value="PTS_HPr_Ser_P_site"/>
</dbReference>
<organism evidence="6 7">
    <name type="scientific">Simkania negevensis (strain ATCC VR-1471 / DSM 27360 / Z)</name>
    <dbReference type="NCBI Taxonomy" id="331113"/>
    <lineage>
        <taxon>Bacteria</taxon>
        <taxon>Pseudomonadati</taxon>
        <taxon>Chlamydiota</taxon>
        <taxon>Chlamydiia</taxon>
        <taxon>Parachlamydiales</taxon>
        <taxon>Simkaniaceae</taxon>
        <taxon>Simkania</taxon>
    </lineage>
</organism>
<dbReference type="InterPro" id="IPR050399">
    <property type="entry name" value="HPr"/>
</dbReference>
<feature type="domain" description="HPr" evidence="5">
    <location>
        <begin position="4"/>
        <end position="91"/>
    </location>
</feature>
<reference evidence="6 7" key="2">
    <citation type="journal article" date="2011" name="Mol. Biol. Evol.">
        <title>Unity in variety--the pan-genome of the Chlamydiae.</title>
        <authorList>
            <person name="Collingro A."/>
            <person name="Tischler P."/>
            <person name="Weinmaier T."/>
            <person name="Penz T."/>
            <person name="Heinz E."/>
            <person name="Brunham R.C."/>
            <person name="Read T.D."/>
            <person name="Bavoil P.M."/>
            <person name="Sachse K."/>
            <person name="Kahane S."/>
            <person name="Friedman M.G."/>
            <person name="Rattei T."/>
            <person name="Myers G.S."/>
            <person name="Horn M."/>
        </authorList>
    </citation>
    <scope>NUCLEOTIDE SEQUENCE [LARGE SCALE GENOMIC DNA]</scope>
    <source>
        <strain evidence="7">ATCC VR-1471 / Z</strain>
    </source>
</reference>
<dbReference type="EMBL" id="FR872582">
    <property type="protein sequence ID" value="CCB88442.1"/>
    <property type="molecule type" value="Genomic_DNA"/>
</dbReference>
<gene>
    <name evidence="6" type="primary">ptsH-A</name>
    <name evidence="6" type="ordered locus">SNE_A05650</name>
</gene>
<dbReference type="NCBIfam" id="TIGR01003">
    <property type="entry name" value="PTS_HPr_family"/>
    <property type="match status" value="1"/>
</dbReference>
<evidence type="ECO:0000256" key="3">
    <source>
        <dbReference type="ARBA" id="ARBA00022490"/>
    </source>
</evidence>
<keyword evidence="4" id="KW-0598">Phosphotransferase system</keyword>
<dbReference type="GO" id="GO:0016740">
    <property type="term" value="F:transferase activity"/>
    <property type="evidence" value="ECO:0007669"/>
    <property type="project" value="UniProtKB-KW"/>
</dbReference>
<reference key="1">
    <citation type="journal article" date="2011" name="Mol. Biol. Evol.">
        <title>Unity in variety -- the pan-genome of the Chlamydiae.</title>
        <authorList>
            <person name="Collingro A."/>
            <person name="Tischler P."/>
            <person name="Weinmaier T."/>
            <person name="Penz T."/>
            <person name="Heinz E."/>
            <person name="Brunham R.C."/>
            <person name="Read T.D."/>
            <person name="Bavoil P.M."/>
            <person name="Sachse K."/>
            <person name="Kahane S."/>
            <person name="Friedman M.G."/>
            <person name="Rattei T."/>
            <person name="Myers G.S.A."/>
            <person name="Horn M."/>
        </authorList>
    </citation>
    <scope>NUCLEOTIDE SEQUENCE</scope>
    <source>
        <strain>Z</strain>
    </source>
</reference>
<dbReference type="GO" id="GO:0005737">
    <property type="term" value="C:cytoplasm"/>
    <property type="evidence" value="ECO:0007669"/>
    <property type="project" value="UniProtKB-SubCell"/>
</dbReference>
<evidence type="ECO:0000313" key="7">
    <source>
        <dbReference type="Proteomes" id="UP000000496"/>
    </source>
</evidence>
<comment type="subcellular location">
    <subcellularLocation>
        <location evidence="1">Cytoplasm</location>
    </subcellularLocation>
</comment>
<dbReference type="EC" id="2.7.11.-" evidence="6"/>
<dbReference type="SUPFAM" id="SSF55594">
    <property type="entry name" value="HPr-like"/>
    <property type="match status" value="1"/>
</dbReference>
<evidence type="ECO:0000313" key="6">
    <source>
        <dbReference type="EMBL" id="CCB88442.1"/>
    </source>
</evidence>
<dbReference type="RefSeq" id="WP_013942909.1">
    <property type="nucleotide sequence ID" value="NC_015713.1"/>
</dbReference>
<keyword evidence="6" id="KW-0808">Transferase</keyword>
<keyword evidence="3" id="KW-0963">Cytoplasm</keyword>
<dbReference type="Gene3D" id="3.30.1340.10">
    <property type="entry name" value="HPr-like"/>
    <property type="match status" value="1"/>
</dbReference>
<proteinExistence type="inferred from homology"/>
<dbReference type="Proteomes" id="UP000000496">
    <property type="component" value="Chromosome gsn.131"/>
</dbReference>
<dbReference type="KEGG" id="sng:SNE_A05650"/>
<keyword evidence="7" id="KW-1185">Reference proteome</keyword>
<dbReference type="CDD" id="cd00367">
    <property type="entry name" value="PTS-HPr_like"/>
    <property type="match status" value="1"/>
</dbReference>